<dbReference type="OrthoDB" id="7410061at2"/>
<organism evidence="2 3">
    <name type="scientific">Erythrobacter litoralis (strain HTCC2594)</name>
    <dbReference type="NCBI Taxonomy" id="314225"/>
    <lineage>
        <taxon>Bacteria</taxon>
        <taxon>Pseudomonadati</taxon>
        <taxon>Pseudomonadota</taxon>
        <taxon>Alphaproteobacteria</taxon>
        <taxon>Sphingomonadales</taxon>
        <taxon>Erythrobacteraceae</taxon>
        <taxon>Erythrobacter/Porphyrobacter group</taxon>
        <taxon>Erythrobacter</taxon>
    </lineage>
</organism>
<evidence type="ECO:0000313" key="3">
    <source>
        <dbReference type="Proteomes" id="UP000008808"/>
    </source>
</evidence>
<dbReference type="RefSeq" id="WP_011415270.1">
    <property type="nucleotide sequence ID" value="NC_007722.1"/>
</dbReference>
<evidence type="ECO:0000313" key="2">
    <source>
        <dbReference type="EMBL" id="ABC64447.1"/>
    </source>
</evidence>
<feature type="transmembrane region" description="Helical" evidence="1">
    <location>
        <begin position="98"/>
        <end position="117"/>
    </location>
</feature>
<feature type="transmembrane region" description="Helical" evidence="1">
    <location>
        <begin position="32"/>
        <end position="53"/>
    </location>
</feature>
<dbReference type="eggNOG" id="ENOG503438V">
    <property type="taxonomic scope" value="Bacteria"/>
</dbReference>
<dbReference type="EMBL" id="CP000157">
    <property type="protein sequence ID" value="ABC64447.1"/>
    <property type="molecule type" value="Genomic_DNA"/>
</dbReference>
<sequence length="123" mass="12929">MTLPLLRFLGAGLALSLMIGELIRSWGVGRPIMFVLDDFLAGGLLLAGAILMARPTAVRRGIFIGGWGVCAGMLYGSFFGKVFDPASANSGNFDLGVLTWLIGLAFAVSLVGLWGSIREPGRA</sequence>
<dbReference type="STRING" id="314225.ELI_11775"/>
<dbReference type="Proteomes" id="UP000008808">
    <property type="component" value="Chromosome"/>
</dbReference>
<keyword evidence="1" id="KW-0472">Membrane</keyword>
<feature type="transmembrane region" description="Helical" evidence="1">
    <location>
        <begin position="60"/>
        <end position="78"/>
    </location>
</feature>
<name>Q2N794_ERYLH</name>
<dbReference type="KEGG" id="eli:ELI_11775"/>
<proteinExistence type="predicted"/>
<keyword evidence="1" id="KW-1133">Transmembrane helix</keyword>
<accession>Q2N794</accession>
<gene>
    <name evidence="2" type="ordered locus">ELI_11775</name>
</gene>
<keyword evidence="3" id="KW-1185">Reference proteome</keyword>
<dbReference type="AlphaFoldDB" id="Q2N794"/>
<protein>
    <submittedName>
        <fullName evidence="2">Uncharacterized protein</fullName>
    </submittedName>
</protein>
<evidence type="ECO:0000256" key="1">
    <source>
        <dbReference type="SAM" id="Phobius"/>
    </source>
</evidence>
<reference evidence="3" key="1">
    <citation type="journal article" date="2009" name="J. Bacteriol.">
        <title>Complete genome sequence of Erythrobacter litoralis HTCC2594.</title>
        <authorList>
            <person name="Oh H.M."/>
            <person name="Giovannoni S.J."/>
            <person name="Ferriera S."/>
            <person name="Johnson J."/>
            <person name="Cho J.C."/>
        </authorList>
    </citation>
    <scope>NUCLEOTIDE SEQUENCE [LARGE SCALE GENOMIC DNA]</scope>
    <source>
        <strain evidence="3">HTCC2594</strain>
    </source>
</reference>
<keyword evidence="1" id="KW-0812">Transmembrane</keyword>
<dbReference type="HOGENOM" id="CLU_2011740_0_0_5"/>